<evidence type="ECO:0000313" key="7">
    <source>
        <dbReference type="RefSeq" id="XP_022306735.1"/>
    </source>
</evidence>
<evidence type="ECO:0000313" key="3">
    <source>
        <dbReference type="Proteomes" id="UP000694844"/>
    </source>
</evidence>
<keyword evidence="1" id="KW-0479">Metal-binding</keyword>
<evidence type="ECO:0000313" key="9">
    <source>
        <dbReference type="RefSeq" id="XP_022306737.1"/>
    </source>
</evidence>
<evidence type="ECO:0000313" key="6">
    <source>
        <dbReference type="RefSeq" id="XP_022306734.1"/>
    </source>
</evidence>
<dbReference type="PROSITE" id="PS50119">
    <property type="entry name" value="ZF_BBOX"/>
    <property type="match status" value="1"/>
</dbReference>
<dbReference type="RefSeq" id="XP_022306737.1">
    <property type="nucleotide sequence ID" value="XM_022451029.1"/>
</dbReference>
<dbReference type="OrthoDB" id="6124272at2759"/>
<gene>
    <name evidence="4 5 6 7 8 9" type="primary">LOC111113062</name>
</gene>
<dbReference type="RefSeq" id="XP_022306736.1">
    <property type="nucleotide sequence ID" value="XM_022451028.1"/>
</dbReference>
<dbReference type="RefSeq" id="XP_022306732.1">
    <property type="nucleotide sequence ID" value="XM_022451024.1"/>
</dbReference>
<keyword evidence="1" id="KW-0863">Zinc-finger</keyword>
<evidence type="ECO:0000313" key="5">
    <source>
        <dbReference type="RefSeq" id="XP_022306733.1"/>
    </source>
</evidence>
<dbReference type="GO" id="GO:0061630">
    <property type="term" value="F:ubiquitin protein ligase activity"/>
    <property type="evidence" value="ECO:0007669"/>
    <property type="project" value="TreeGrafter"/>
</dbReference>
<name>A0A8B8BTQ5_CRAVI</name>
<dbReference type="Proteomes" id="UP000694844">
    <property type="component" value="Chromosome 9"/>
</dbReference>
<evidence type="ECO:0000259" key="2">
    <source>
        <dbReference type="PROSITE" id="PS50119"/>
    </source>
</evidence>
<dbReference type="KEGG" id="cvn:111113062"/>
<dbReference type="PANTHER" id="PTHR24104">
    <property type="entry name" value="E3 UBIQUITIN-PROTEIN LIGASE NHLRC1-RELATED"/>
    <property type="match status" value="1"/>
</dbReference>
<dbReference type="RefSeq" id="XP_022306734.1">
    <property type="nucleotide sequence ID" value="XM_022451026.1"/>
</dbReference>
<keyword evidence="3" id="KW-1185">Reference proteome</keyword>
<protein>
    <submittedName>
        <fullName evidence="4 5">Uncharacterized protein LOC111113062 isoform X1</fullName>
    </submittedName>
</protein>
<dbReference type="Gene3D" id="2.120.10.30">
    <property type="entry name" value="TolB, C-terminal domain"/>
    <property type="match status" value="1"/>
</dbReference>
<dbReference type="PANTHER" id="PTHR24104:SF50">
    <property type="entry name" value="SMP-30_GLUCONOLACTONASE_LRE-LIKE REGION DOMAIN-CONTAINING PROTEIN"/>
    <property type="match status" value="1"/>
</dbReference>
<evidence type="ECO:0000313" key="4">
    <source>
        <dbReference type="RefSeq" id="XP_022306732.1"/>
    </source>
</evidence>
<dbReference type="GO" id="GO:0008270">
    <property type="term" value="F:zinc ion binding"/>
    <property type="evidence" value="ECO:0007669"/>
    <property type="project" value="UniProtKB-KW"/>
</dbReference>
<dbReference type="RefSeq" id="XP_022306735.1">
    <property type="nucleotide sequence ID" value="XM_022451027.1"/>
</dbReference>
<dbReference type="AlphaFoldDB" id="A0A8B8BTQ5"/>
<dbReference type="GO" id="GO:0043161">
    <property type="term" value="P:proteasome-mediated ubiquitin-dependent protein catabolic process"/>
    <property type="evidence" value="ECO:0007669"/>
    <property type="project" value="TreeGrafter"/>
</dbReference>
<dbReference type="SUPFAM" id="SSF63829">
    <property type="entry name" value="Calcium-dependent phosphotriesterase"/>
    <property type="match status" value="1"/>
</dbReference>
<feature type="domain" description="B box-type" evidence="2">
    <location>
        <begin position="1"/>
        <end position="46"/>
    </location>
</feature>
<dbReference type="GeneID" id="111113062"/>
<proteinExistence type="predicted"/>
<dbReference type="InterPro" id="IPR011042">
    <property type="entry name" value="6-blade_b-propeller_TolB-like"/>
</dbReference>
<evidence type="ECO:0000256" key="1">
    <source>
        <dbReference type="PROSITE-ProRule" id="PRU00024"/>
    </source>
</evidence>
<keyword evidence="1" id="KW-0862">Zinc</keyword>
<accession>A0A8B8BTQ5</accession>
<dbReference type="GO" id="GO:0000209">
    <property type="term" value="P:protein polyubiquitination"/>
    <property type="evidence" value="ECO:0007669"/>
    <property type="project" value="TreeGrafter"/>
</dbReference>
<dbReference type="InterPro" id="IPR000315">
    <property type="entry name" value="Znf_B-box"/>
</dbReference>
<organism evidence="3 9">
    <name type="scientific">Crassostrea virginica</name>
    <name type="common">Eastern oyster</name>
    <dbReference type="NCBI Taxonomy" id="6565"/>
    <lineage>
        <taxon>Eukaryota</taxon>
        <taxon>Metazoa</taxon>
        <taxon>Spiralia</taxon>
        <taxon>Lophotrochozoa</taxon>
        <taxon>Mollusca</taxon>
        <taxon>Bivalvia</taxon>
        <taxon>Autobranchia</taxon>
        <taxon>Pteriomorphia</taxon>
        <taxon>Ostreida</taxon>
        <taxon>Ostreoidea</taxon>
        <taxon>Ostreidae</taxon>
        <taxon>Crassostrea</taxon>
    </lineage>
</organism>
<dbReference type="RefSeq" id="XP_022306733.1">
    <property type="nucleotide sequence ID" value="XM_022451025.1"/>
</dbReference>
<dbReference type="InterPro" id="IPR050952">
    <property type="entry name" value="TRIM-NHL_E3_ligases"/>
</dbReference>
<sequence>MNIKLCSRCPGNTEYYCLYCKNELCLQCKETHAINLDTKDHIVILYKGQSIAKTNWEMSVKHKGQMDGKHCEPCNVPVCVDEKEHSQLDKRTDFLCKRKKQRKIIKNIESEILYRIQFVLEDTRTEHAICRKKISNLQLAMKKKSEITKEKLDGILDSTFIKDIKSKVKRLYIKILGKQQLKKYRHILKLVQYEQKLEKTANRPVKFFRFIRKCTFSQVQIAQCLAKTILFSVPLEFCLRDLLKHLSEVQLTESKQKRRVGNDRLLTLVTRPLLKGTVTVNSSTGCLHISILTPSEIVVSIKNFLFLADTKSGSITHCINDPLNELIFVGYHATNNDKELFYISKDYEVIKLSYDMKTKIKFVKAWHSDWKPQCLCCSTSTGELLVGMRKYNANSHEVTDADIAKINRYNLKGDLKHTIQHDHRGRLLYRYPSYIVENNNGDVVVSDFWLSALVVTRCDGRHRFSYSGTSRFSPRGICTDVFSNILVCDFASNKIHLINKDGKFLSYIQTTTSVWLFRPRSLSYDCKNHLLWIGTDSINKCIHLYRYINRHIKQQEMSLQNSSSMTETITIPSPADILYFQEISEDECQYMQTSIESTHMKDQKYVCAP</sequence>
<evidence type="ECO:0000313" key="8">
    <source>
        <dbReference type="RefSeq" id="XP_022306736.1"/>
    </source>
</evidence>
<reference evidence="4 5" key="1">
    <citation type="submission" date="2025-04" db="UniProtKB">
        <authorList>
            <consortium name="RefSeq"/>
        </authorList>
    </citation>
    <scope>IDENTIFICATION</scope>
    <source>
        <tissue evidence="4 5">Whole sample</tissue>
    </source>
</reference>